<dbReference type="Pfam" id="PF18789">
    <property type="entry name" value="DarA_C"/>
    <property type="match status" value="1"/>
</dbReference>
<name>A0A1T4Y1P9_9FIRM</name>
<evidence type="ECO:0008006" key="6">
    <source>
        <dbReference type="Google" id="ProtNLM"/>
    </source>
</evidence>
<dbReference type="InterPro" id="IPR041501">
    <property type="entry name" value="DarA_C"/>
</dbReference>
<feature type="domain" description="Defence against restriction A C-terminal" evidence="3">
    <location>
        <begin position="88"/>
        <end position="157"/>
    </location>
</feature>
<dbReference type="EMBL" id="FUYF01000026">
    <property type="protein sequence ID" value="SKA95408.1"/>
    <property type="molecule type" value="Genomic_DNA"/>
</dbReference>
<dbReference type="AlphaFoldDB" id="A0A1T4Y1P9"/>
<feature type="compositionally biased region" description="Basic and acidic residues" evidence="1">
    <location>
        <begin position="239"/>
        <end position="261"/>
    </location>
</feature>
<dbReference type="Proteomes" id="UP000190286">
    <property type="component" value="Unassembled WGS sequence"/>
</dbReference>
<evidence type="ECO:0000256" key="1">
    <source>
        <dbReference type="SAM" id="MobiDB-lite"/>
    </source>
</evidence>
<feature type="region of interest" description="Disordered" evidence="1">
    <location>
        <begin position="170"/>
        <end position="194"/>
    </location>
</feature>
<accession>A0A1T4Y1P9</accession>
<sequence>METVQGYVILKAATFETGHGFALGHNPGAPSPFVTWQFTEGENGHRDYYWGRYGTSQAWAQRDFDRRVDDYQQLYHAAVKHTELGPEGVYRYYSTQRPVDIGTYPKLPDNQPLSIVNYDDDRRRPVADGSLMAWGELTYAKPLTEKQMEDYELKPAPGNPDRVRPSITARLKEGTRGQEPPKEPGQKRSHKNHEERLRRIAMHEKDNYLKTAELSTEQNCNMIDGVPNNTPIPPTPPELDAKPLDKVKEPKERRKGRELER</sequence>
<evidence type="ECO:0000313" key="5">
    <source>
        <dbReference type="Proteomes" id="UP000190286"/>
    </source>
</evidence>
<evidence type="ECO:0000313" key="4">
    <source>
        <dbReference type="EMBL" id="SKA95408.1"/>
    </source>
</evidence>
<gene>
    <name evidence="4" type="ORF">SAMN02745178_02622</name>
</gene>
<dbReference type="STRING" id="745368.SAMN02745178_02622"/>
<evidence type="ECO:0000259" key="3">
    <source>
        <dbReference type="Pfam" id="PF18789"/>
    </source>
</evidence>
<dbReference type="InterPro" id="IPR025465">
    <property type="entry name" value="DUF4316"/>
</dbReference>
<reference evidence="4 5" key="1">
    <citation type="submission" date="2017-02" db="EMBL/GenBank/DDBJ databases">
        <authorList>
            <person name="Peterson S.W."/>
        </authorList>
    </citation>
    <scope>NUCLEOTIDE SEQUENCE [LARGE SCALE GENOMIC DNA]</scope>
    <source>
        <strain evidence="4 5">ATCC 27749</strain>
    </source>
</reference>
<keyword evidence="5" id="KW-1185">Reference proteome</keyword>
<feature type="region of interest" description="Disordered" evidence="1">
    <location>
        <begin position="219"/>
        <end position="261"/>
    </location>
</feature>
<evidence type="ECO:0000259" key="2">
    <source>
        <dbReference type="Pfam" id="PF14195"/>
    </source>
</evidence>
<feature type="domain" description="DUF4316" evidence="2">
    <location>
        <begin position="205"/>
        <end position="248"/>
    </location>
</feature>
<protein>
    <recommendedName>
        <fullName evidence="6">Defence against restriction A C-terminal domain-containing protein</fullName>
    </recommendedName>
</protein>
<proteinExistence type="predicted"/>
<organism evidence="4 5">
    <name type="scientific">Gemmiger formicilis</name>
    <dbReference type="NCBI Taxonomy" id="745368"/>
    <lineage>
        <taxon>Bacteria</taxon>
        <taxon>Bacillati</taxon>
        <taxon>Bacillota</taxon>
        <taxon>Clostridia</taxon>
        <taxon>Eubacteriales</taxon>
        <taxon>Gemmiger</taxon>
    </lineage>
</organism>
<dbReference type="Pfam" id="PF14195">
    <property type="entry name" value="DUF4316"/>
    <property type="match status" value="1"/>
</dbReference>